<dbReference type="InterPro" id="IPR015919">
    <property type="entry name" value="Cadherin-like_sf"/>
</dbReference>
<dbReference type="InterPro" id="IPR036390">
    <property type="entry name" value="WH_DNA-bd_sf"/>
</dbReference>
<name>A0AAV2IX63_KNICA</name>
<accession>A0AAV2IX63</accession>
<keyword evidence="17" id="KW-1185">Reference proteome</keyword>
<evidence type="ECO:0000256" key="11">
    <source>
        <dbReference type="PROSITE-ProRule" id="PRU00043"/>
    </source>
</evidence>
<dbReference type="GO" id="GO:0016020">
    <property type="term" value="C:membrane"/>
    <property type="evidence" value="ECO:0007669"/>
    <property type="project" value="UniProtKB-SubCell"/>
</dbReference>
<keyword evidence="13" id="KW-0812">Transmembrane</keyword>
<evidence type="ECO:0008006" key="18">
    <source>
        <dbReference type="Google" id="ProtNLM"/>
    </source>
</evidence>
<dbReference type="InterPro" id="IPR002126">
    <property type="entry name" value="Cadherin-like_dom"/>
</dbReference>
<organism evidence="16 17">
    <name type="scientific">Knipowitschia caucasica</name>
    <name type="common">Caucasian dwarf goby</name>
    <name type="synonym">Pomatoschistus caucasicus</name>
    <dbReference type="NCBI Taxonomy" id="637954"/>
    <lineage>
        <taxon>Eukaryota</taxon>
        <taxon>Metazoa</taxon>
        <taxon>Chordata</taxon>
        <taxon>Craniata</taxon>
        <taxon>Vertebrata</taxon>
        <taxon>Euteleostomi</taxon>
        <taxon>Actinopterygii</taxon>
        <taxon>Neopterygii</taxon>
        <taxon>Teleostei</taxon>
        <taxon>Neoteleostei</taxon>
        <taxon>Acanthomorphata</taxon>
        <taxon>Gobiaria</taxon>
        <taxon>Gobiiformes</taxon>
        <taxon>Gobioidei</taxon>
        <taxon>Gobiidae</taxon>
        <taxon>Gobiinae</taxon>
        <taxon>Knipowitschia</taxon>
    </lineage>
</organism>
<dbReference type="Pfam" id="PF00028">
    <property type="entry name" value="Cadherin"/>
    <property type="match status" value="2"/>
</dbReference>
<dbReference type="PANTHER" id="PTHR11949:SF10">
    <property type="entry name" value="INTERFERON REGULATORY FACTOR 5"/>
    <property type="match status" value="1"/>
</dbReference>
<dbReference type="GO" id="GO:0000978">
    <property type="term" value="F:RNA polymerase II cis-regulatory region sequence-specific DNA binding"/>
    <property type="evidence" value="ECO:0007669"/>
    <property type="project" value="TreeGrafter"/>
</dbReference>
<dbReference type="PANTHER" id="PTHR11949">
    <property type="entry name" value="INTERFERON REGULATORY FACTOR"/>
    <property type="match status" value="1"/>
</dbReference>
<dbReference type="InterPro" id="IPR001346">
    <property type="entry name" value="Interferon_reg_fact_DNA-bd_dom"/>
</dbReference>
<dbReference type="Pfam" id="PF00605">
    <property type="entry name" value="IRF"/>
    <property type="match status" value="1"/>
</dbReference>
<evidence type="ECO:0000256" key="1">
    <source>
        <dbReference type="ARBA" id="ARBA00004123"/>
    </source>
</evidence>
<evidence type="ECO:0000313" key="16">
    <source>
        <dbReference type="EMBL" id="CAL1568230.1"/>
    </source>
</evidence>
<dbReference type="GO" id="GO:0007156">
    <property type="term" value="P:homophilic cell adhesion via plasma membrane adhesion molecules"/>
    <property type="evidence" value="ECO:0007669"/>
    <property type="project" value="InterPro"/>
</dbReference>
<feature type="domain" description="Cadherin" evidence="14">
    <location>
        <begin position="208"/>
        <end position="316"/>
    </location>
</feature>
<dbReference type="Proteomes" id="UP001497482">
    <property type="component" value="Chromosome 1"/>
</dbReference>
<evidence type="ECO:0000256" key="6">
    <source>
        <dbReference type="ARBA" id="ARBA00023015"/>
    </source>
</evidence>
<dbReference type="PROSITE" id="PS51507">
    <property type="entry name" value="IRF_2"/>
    <property type="match status" value="1"/>
</dbReference>
<evidence type="ECO:0000256" key="7">
    <source>
        <dbReference type="ARBA" id="ARBA00023125"/>
    </source>
</evidence>
<dbReference type="SMART" id="SM01243">
    <property type="entry name" value="IRF-3"/>
    <property type="match status" value="1"/>
</dbReference>
<keyword evidence="10" id="KW-0539">Nucleus</keyword>
<keyword evidence="11" id="KW-0106">Calcium</keyword>
<keyword evidence="7" id="KW-0238">DNA-binding</keyword>
<evidence type="ECO:0000256" key="5">
    <source>
        <dbReference type="ARBA" id="ARBA00022843"/>
    </source>
</evidence>
<sequence length="978" mass="110168">MGQFIANTNLAAEPGSYGLRLCLEEPNVNWLFLDGPIIRLNTSHSRVLDREVQGPLLIAQLICHDNVVHKHYSIQIEILNENDNKPKFSPESAKALTISELTAVNTIVFSVNAIDADGDLIRYSIDPATLDSSFFRIDQQNSGNVVLSKPLDYEAKTSLKLLIWATETNTAEMFNTSTDLTISIQDEDDQNPHFLPCVPLWPDLPVCTNPSYSANVTEKEKNIALDFSPGPIKAEDGDRGLDTALNYSILSGSDQDRFVINNTTGQITLTRAVDDRRQTPFFRLSIMASQLDDPLKHSIATVLVRVLVENKFPPVFNQSTYKGFVIQSASPATIVSTYGNMVLQIQVSDQDFPHGLNPNMQYSLFSPSVTEGLYHITRGGVLIARTDNLVAFDRHVIQVIARDEESGEEVSASADIEVLQRGQAIPRGPFTEEQFVRNIETHLTSIISASILLLLLIAALFLLLRLIRRKHSRKHLERQRDAKAEQPTESRSRLSMSALQPRRVRLKPWLLTQVSSGRYPGLQWLCTDRRLFQIPWKHATRHLPSSEEENTIFKAWALETGKYQEGVDEPDPAKWKANLRCALNKSREFQLKYDGTKETPVQPFKIYEVCDTMGCSDFGDDNEEEEMPNLMDLSINPRLSDPHSYSTFSVRTEVNPFSQSSENLPQIISMPLLQDAMHPTPPVPCSLPQENFQASGHIVDQQSFVGLPDLNSLSGSIMETNTVGVVHTENDSQSQNCKYDLLNSVPLTDLDLKFLYRGRTTGSLTVSNPQGCRLYSGHLEPTPEQVDLFGPVNLQQVQFPATELIQNQKQRFYTTALLDVMDRGLILEIWQQDIYAIRLCQCKVFWSSPGVPERAAPNPMEREKKIKVFSLNDFLQGLITFQKGEAENPPPFEITFCFGEDWPDRKPKEKKLIIVQVVPVVARILTEMFSGELSWSTDSIRLQISNPDVKDQTVQQFKELQRLLQSQHSHSPWAPAGP</sequence>
<dbReference type="SMART" id="SM00348">
    <property type="entry name" value="IRF"/>
    <property type="match status" value="1"/>
</dbReference>
<evidence type="ECO:0000256" key="3">
    <source>
        <dbReference type="ARBA" id="ARBA00004496"/>
    </source>
</evidence>
<evidence type="ECO:0000313" key="17">
    <source>
        <dbReference type="Proteomes" id="UP001497482"/>
    </source>
</evidence>
<keyword evidence="13" id="KW-1133">Transmembrane helix</keyword>
<evidence type="ECO:0000256" key="13">
    <source>
        <dbReference type="SAM" id="Phobius"/>
    </source>
</evidence>
<dbReference type="InterPro" id="IPR019471">
    <property type="entry name" value="Interferon_reg_factor-3"/>
</dbReference>
<keyword evidence="8 13" id="KW-0472">Membrane</keyword>
<dbReference type="PRINTS" id="PR00267">
    <property type="entry name" value="INTFRNREGFCT"/>
</dbReference>
<dbReference type="GO" id="GO:0002376">
    <property type="term" value="P:immune system process"/>
    <property type="evidence" value="ECO:0007669"/>
    <property type="project" value="TreeGrafter"/>
</dbReference>
<dbReference type="PROSITE" id="PS50268">
    <property type="entry name" value="CADHERIN_2"/>
    <property type="match status" value="3"/>
</dbReference>
<dbReference type="GO" id="GO:0005509">
    <property type="term" value="F:calcium ion binding"/>
    <property type="evidence" value="ECO:0007669"/>
    <property type="project" value="UniProtKB-UniRule"/>
</dbReference>
<dbReference type="CDD" id="cd11304">
    <property type="entry name" value="Cadherin_repeat"/>
    <property type="match status" value="2"/>
</dbReference>
<dbReference type="GO" id="GO:0005634">
    <property type="term" value="C:nucleus"/>
    <property type="evidence" value="ECO:0007669"/>
    <property type="project" value="UniProtKB-SubCell"/>
</dbReference>
<feature type="domain" description="Cadherin" evidence="14">
    <location>
        <begin position="317"/>
        <end position="431"/>
    </location>
</feature>
<evidence type="ECO:0000259" key="14">
    <source>
        <dbReference type="PROSITE" id="PS50268"/>
    </source>
</evidence>
<dbReference type="GO" id="GO:0000981">
    <property type="term" value="F:DNA-binding transcription factor activity, RNA polymerase II-specific"/>
    <property type="evidence" value="ECO:0007669"/>
    <property type="project" value="TreeGrafter"/>
</dbReference>
<dbReference type="Gene3D" id="2.60.200.10">
    <property type="match status" value="1"/>
</dbReference>
<feature type="domain" description="IRF tryptophan pentad repeat" evidence="15">
    <location>
        <begin position="503"/>
        <end position="611"/>
    </location>
</feature>
<dbReference type="SUPFAM" id="SSF46785">
    <property type="entry name" value="Winged helix' DNA-binding domain"/>
    <property type="match status" value="1"/>
</dbReference>
<evidence type="ECO:0000259" key="15">
    <source>
        <dbReference type="PROSITE" id="PS51507"/>
    </source>
</evidence>
<keyword evidence="5" id="KW-0832">Ubl conjugation</keyword>
<keyword evidence="4" id="KW-0963">Cytoplasm</keyword>
<dbReference type="AlphaFoldDB" id="A0AAV2IX63"/>
<dbReference type="InterPro" id="IPR008984">
    <property type="entry name" value="SMAD_FHA_dom_sf"/>
</dbReference>
<proteinExistence type="predicted"/>
<dbReference type="FunFam" id="2.60.200.10:FF:000003">
    <property type="entry name" value="Interferon regulatory factor 5"/>
    <property type="match status" value="1"/>
</dbReference>
<evidence type="ECO:0000256" key="12">
    <source>
        <dbReference type="SAM" id="MobiDB-lite"/>
    </source>
</evidence>
<dbReference type="SUPFAM" id="SSF49313">
    <property type="entry name" value="Cadherin-like"/>
    <property type="match status" value="3"/>
</dbReference>
<dbReference type="GO" id="GO:0045944">
    <property type="term" value="P:positive regulation of transcription by RNA polymerase II"/>
    <property type="evidence" value="ECO:0007669"/>
    <property type="project" value="UniProtKB-ARBA"/>
</dbReference>
<dbReference type="InterPro" id="IPR017855">
    <property type="entry name" value="SMAD-like_dom_sf"/>
</dbReference>
<dbReference type="SUPFAM" id="SSF49879">
    <property type="entry name" value="SMAD/FHA domain"/>
    <property type="match status" value="1"/>
</dbReference>
<evidence type="ECO:0000256" key="2">
    <source>
        <dbReference type="ARBA" id="ARBA00004370"/>
    </source>
</evidence>
<feature type="domain" description="Cadherin" evidence="14">
    <location>
        <begin position="90"/>
        <end position="194"/>
    </location>
</feature>
<dbReference type="CDD" id="cd00103">
    <property type="entry name" value="IRF"/>
    <property type="match status" value="1"/>
</dbReference>
<dbReference type="EMBL" id="OZ035823">
    <property type="protein sequence ID" value="CAL1568230.1"/>
    <property type="molecule type" value="Genomic_DNA"/>
</dbReference>
<dbReference type="InterPro" id="IPR036388">
    <property type="entry name" value="WH-like_DNA-bd_sf"/>
</dbReference>
<comment type="subcellular location">
    <subcellularLocation>
        <location evidence="3">Cytoplasm</location>
    </subcellularLocation>
    <subcellularLocation>
        <location evidence="2">Membrane</location>
    </subcellularLocation>
    <subcellularLocation>
        <location evidence="1">Nucleus</location>
    </subcellularLocation>
</comment>
<protein>
    <recommendedName>
        <fullName evidence="18">Interferon regulatory factor 5</fullName>
    </recommendedName>
</protein>
<feature type="transmembrane region" description="Helical" evidence="13">
    <location>
        <begin position="443"/>
        <end position="464"/>
    </location>
</feature>
<evidence type="ECO:0000256" key="8">
    <source>
        <dbReference type="ARBA" id="ARBA00023136"/>
    </source>
</evidence>
<keyword evidence="6" id="KW-0805">Transcription regulation</keyword>
<feature type="region of interest" description="Disordered" evidence="12">
    <location>
        <begin position="476"/>
        <end position="497"/>
    </location>
</feature>
<reference evidence="16 17" key="1">
    <citation type="submission" date="2024-04" db="EMBL/GenBank/DDBJ databases">
        <authorList>
            <person name="Waldvogel A.-M."/>
            <person name="Schoenle A."/>
        </authorList>
    </citation>
    <scope>NUCLEOTIDE SEQUENCE [LARGE SCALE GENOMIC DNA]</scope>
</reference>
<keyword evidence="9" id="KW-0804">Transcription</keyword>
<evidence type="ECO:0000256" key="10">
    <source>
        <dbReference type="ARBA" id="ARBA00023242"/>
    </source>
</evidence>
<dbReference type="Gene3D" id="2.60.40.60">
    <property type="entry name" value="Cadherins"/>
    <property type="match status" value="3"/>
</dbReference>
<dbReference type="Pfam" id="PF10401">
    <property type="entry name" value="IRF-3"/>
    <property type="match status" value="1"/>
</dbReference>
<dbReference type="SMART" id="SM00112">
    <property type="entry name" value="CA"/>
    <property type="match status" value="3"/>
</dbReference>
<dbReference type="FunFam" id="1.10.10.10:FF:000093">
    <property type="entry name" value="Putative interferon regulatory factor 6"/>
    <property type="match status" value="1"/>
</dbReference>
<evidence type="ECO:0000256" key="4">
    <source>
        <dbReference type="ARBA" id="ARBA00022490"/>
    </source>
</evidence>
<feature type="compositionally biased region" description="Basic and acidic residues" evidence="12">
    <location>
        <begin position="478"/>
        <end position="492"/>
    </location>
</feature>
<dbReference type="PRINTS" id="PR00205">
    <property type="entry name" value="CADHERIN"/>
</dbReference>
<evidence type="ECO:0000256" key="9">
    <source>
        <dbReference type="ARBA" id="ARBA00023163"/>
    </source>
</evidence>
<dbReference type="Gene3D" id="1.10.10.10">
    <property type="entry name" value="Winged helix-like DNA-binding domain superfamily/Winged helix DNA-binding domain"/>
    <property type="match status" value="1"/>
</dbReference>
<gene>
    <name evidence="16" type="ORF">KC01_LOCUS894</name>
</gene>
<dbReference type="GO" id="GO:0005737">
    <property type="term" value="C:cytoplasm"/>
    <property type="evidence" value="ECO:0007669"/>
    <property type="project" value="UniProtKB-SubCell"/>
</dbReference>